<dbReference type="Gene3D" id="3.30.428.10">
    <property type="entry name" value="HIT-like"/>
    <property type="match status" value="1"/>
</dbReference>
<organism evidence="1 2">
    <name type="scientific">Paractinoplanes bogorensis</name>
    <dbReference type="NCBI Taxonomy" id="1610840"/>
    <lineage>
        <taxon>Bacteria</taxon>
        <taxon>Bacillati</taxon>
        <taxon>Actinomycetota</taxon>
        <taxon>Actinomycetes</taxon>
        <taxon>Micromonosporales</taxon>
        <taxon>Micromonosporaceae</taxon>
        <taxon>Paractinoplanes</taxon>
    </lineage>
</organism>
<accession>A0ABS5YPD0</accession>
<protein>
    <recommendedName>
        <fullName evidence="3">Diadenosine tetraphosphate (Ap4A) HIT family hydrolase</fullName>
    </recommendedName>
</protein>
<evidence type="ECO:0000313" key="1">
    <source>
        <dbReference type="EMBL" id="MBU2664579.1"/>
    </source>
</evidence>
<dbReference type="RefSeq" id="WP_215787315.1">
    <property type="nucleotide sequence ID" value="NZ_JAHKKG010000004.1"/>
</dbReference>
<proteinExistence type="predicted"/>
<dbReference type="Proteomes" id="UP001519654">
    <property type="component" value="Unassembled WGS sequence"/>
</dbReference>
<evidence type="ECO:0008006" key="3">
    <source>
        <dbReference type="Google" id="ProtNLM"/>
    </source>
</evidence>
<keyword evidence="2" id="KW-1185">Reference proteome</keyword>
<dbReference type="EMBL" id="JAHKKG010000004">
    <property type="protein sequence ID" value="MBU2664579.1"/>
    <property type="molecule type" value="Genomic_DNA"/>
</dbReference>
<gene>
    <name evidence="1" type="ORF">KOI35_13835</name>
</gene>
<name>A0ABS5YPD0_9ACTN</name>
<reference evidence="1 2" key="1">
    <citation type="submission" date="2021-06" db="EMBL/GenBank/DDBJ databases">
        <title>Actinoplanes lichenicola sp. nov., and Actinoplanes ovalisporus sp. nov., isolated from lichen in Thailand.</title>
        <authorList>
            <person name="Saeng-In P."/>
            <person name="Kanchanasin P."/>
            <person name="Yuki M."/>
            <person name="Kudo T."/>
            <person name="Ohkuma M."/>
            <person name="Phongsopitanun W."/>
            <person name="Tanasupawat S."/>
        </authorList>
    </citation>
    <scope>NUCLEOTIDE SEQUENCE [LARGE SCALE GENOMIC DNA]</scope>
    <source>
        <strain evidence="1 2">NBRC 110975</strain>
    </source>
</reference>
<dbReference type="InterPro" id="IPR036265">
    <property type="entry name" value="HIT-like_sf"/>
</dbReference>
<comment type="caution">
    <text evidence="1">The sequence shown here is derived from an EMBL/GenBank/DDBJ whole genome shotgun (WGS) entry which is preliminary data.</text>
</comment>
<dbReference type="SUPFAM" id="SSF54197">
    <property type="entry name" value="HIT-like"/>
    <property type="match status" value="1"/>
</dbReference>
<sequence length="203" mass="22791">MALTPDEFYRHALAAADDEQRLPPPAMVEWEISALERDGLKVSRLWPPVLPEAPRQGDDPAECSSCAQRDTGLWLDEHWRLSRIPEAGVPLILMLHPRDHHDLEDLPDERAAELGVLTRHLSRHIQALPGVTRSHVYRFGDGASHLHFWFVAKPQGQSQVRGSWLMMWDDVLPTYPEDVADADAALVVDALVESYGGSKGVRQ</sequence>
<evidence type="ECO:0000313" key="2">
    <source>
        <dbReference type="Proteomes" id="UP001519654"/>
    </source>
</evidence>